<reference evidence="1 2" key="1">
    <citation type="submission" date="2024-09" db="EMBL/GenBank/DDBJ databases">
        <authorList>
            <person name="Sun Q."/>
            <person name="Mori K."/>
        </authorList>
    </citation>
    <scope>NUCLEOTIDE SEQUENCE [LARGE SCALE GENOMIC DNA]</scope>
    <source>
        <strain evidence="1 2">CCM 7228</strain>
    </source>
</reference>
<dbReference type="SUPFAM" id="SSF56112">
    <property type="entry name" value="Protein kinase-like (PK-like)"/>
    <property type="match status" value="1"/>
</dbReference>
<dbReference type="InterPro" id="IPR011009">
    <property type="entry name" value="Kinase-like_dom_sf"/>
</dbReference>
<evidence type="ECO:0000313" key="1">
    <source>
        <dbReference type="EMBL" id="MFC0270467.1"/>
    </source>
</evidence>
<dbReference type="Proteomes" id="UP001589854">
    <property type="component" value="Unassembled WGS sequence"/>
</dbReference>
<dbReference type="RefSeq" id="WP_378930474.1">
    <property type="nucleotide sequence ID" value="NZ_JBHLVO010000002.1"/>
</dbReference>
<dbReference type="Gene3D" id="1.10.510.10">
    <property type="entry name" value="Transferase(Phosphotransferase) domain 1"/>
    <property type="match status" value="1"/>
</dbReference>
<dbReference type="GO" id="GO:0016301">
    <property type="term" value="F:kinase activity"/>
    <property type="evidence" value="ECO:0007669"/>
    <property type="project" value="UniProtKB-KW"/>
</dbReference>
<accession>A0ABV6G9W3</accession>
<dbReference type="InterPro" id="IPR052396">
    <property type="entry name" value="Meiotic_Drive_Suppr_Kinase"/>
</dbReference>
<organism evidence="1 2">
    <name type="scientific">Metabacillus herbersteinensis</name>
    <dbReference type="NCBI Taxonomy" id="283816"/>
    <lineage>
        <taxon>Bacteria</taxon>
        <taxon>Bacillati</taxon>
        <taxon>Bacillota</taxon>
        <taxon>Bacilli</taxon>
        <taxon>Bacillales</taxon>
        <taxon>Bacillaceae</taxon>
        <taxon>Metabacillus</taxon>
    </lineage>
</organism>
<keyword evidence="1" id="KW-0808">Transferase</keyword>
<dbReference type="EMBL" id="JBHLVO010000002">
    <property type="protein sequence ID" value="MFC0270467.1"/>
    <property type="molecule type" value="Genomic_DNA"/>
</dbReference>
<sequence>MITYNELAKSVEFSSTKRGIVLERKSNDLEFIGAGRSAYVFKIKSTNKALKVFFPEFSHIAGEEAEIYQLLQGISYFPTMYDAGDNYLVIDLIEGHTLFECLSKGIEIKPDKINKIDEALKRAKDQGLNPSDIHLRNLIITPEEQIKIIDVARFRQTKNCTQWDDLKRAFYKFYCKPLFPKKIPVFILNSIAALYKKEILINLVRR</sequence>
<comment type="caution">
    <text evidence="1">The sequence shown here is derived from an EMBL/GenBank/DDBJ whole genome shotgun (WGS) entry which is preliminary data.</text>
</comment>
<gene>
    <name evidence="1" type="ORF">ACFFIX_03215</name>
</gene>
<proteinExistence type="predicted"/>
<name>A0ABV6G9W3_9BACI</name>
<dbReference type="PANTHER" id="PTHR37171:SF1">
    <property type="entry name" value="SERINE_THREONINE-PROTEIN KINASE YRZF-RELATED"/>
    <property type="match status" value="1"/>
</dbReference>
<dbReference type="PANTHER" id="PTHR37171">
    <property type="entry name" value="SERINE/THREONINE-PROTEIN KINASE YRZF-RELATED"/>
    <property type="match status" value="1"/>
</dbReference>
<evidence type="ECO:0000313" key="2">
    <source>
        <dbReference type="Proteomes" id="UP001589854"/>
    </source>
</evidence>
<protein>
    <submittedName>
        <fullName evidence="1">Protein kinase family protein</fullName>
    </submittedName>
</protein>
<keyword evidence="2" id="KW-1185">Reference proteome</keyword>
<keyword evidence="1" id="KW-0418">Kinase</keyword>